<gene>
    <name evidence="1" type="ORF">VFH_V195280</name>
</gene>
<evidence type="ECO:0000313" key="2">
    <source>
        <dbReference type="Proteomes" id="UP001157006"/>
    </source>
</evidence>
<accession>A0AAV1B2Y1</accession>
<evidence type="ECO:0000313" key="1">
    <source>
        <dbReference type="EMBL" id="CAI8615774.1"/>
    </source>
</evidence>
<dbReference type="EMBL" id="OX451740">
    <property type="protein sequence ID" value="CAI8615774.1"/>
    <property type="molecule type" value="Genomic_DNA"/>
</dbReference>
<dbReference type="Proteomes" id="UP001157006">
    <property type="component" value="Chromosome 5"/>
</dbReference>
<proteinExistence type="predicted"/>
<dbReference type="AlphaFoldDB" id="A0AAV1B2Y1"/>
<name>A0AAV1B2Y1_VICFA</name>
<keyword evidence="2" id="KW-1185">Reference proteome</keyword>
<organism evidence="1 2">
    <name type="scientific">Vicia faba</name>
    <name type="common">Broad bean</name>
    <name type="synonym">Faba vulgaris</name>
    <dbReference type="NCBI Taxonomy" id="3906"/>
    <lineage>
        <taxon>Eukaryota</taxon>
        <taxon>Viridiplantae</taxon>
        <taxon>Streptophyta</taxon>
        <taxon>Embryophyta</taxon>
        <taxon>Tracheophyta</taxon>
        <taxon>Spermatophyta</taxon>
        <taxon>Magnoliopsida</taxon>
        <taxon>eudicotyledons</taxon>
        <taxon>Gunneridae</taxon>
        <taxon>Pentapetalae</taxon>
        <taxon>rosids</taxon>
        <taxon>fabids</taxon>
        <taxon>Fabales</taxon>
        <taxon>Fabaceae</taxon>
        <taxon>Papilionoideae</taxon>
        <taxon>50 kb inversion clade</taxon>
        <taxon>NPAAA clade</taxon>
        <taxon>Hologalegina</taxon>
        <taxon>IRL clade</taxon>
        <taxon>Fabeae</taxon>
        <taxon>Vicia</taxon>
    </lineage>
</organism>
<protein>
    <submittedName>
        <fullName evidence="1">Uncharacterized protein</fullName>
    </submittedName>
</protein>
<reference evidence="1 2" key="1">
    <citation type="submission" date="2023-01" db="EMBL/GenBank/DDBJ databases">
        <authorList>
            <person name="Kreplak J."/>
        </authorList>
    </citation>
    <scope>NUCLEOTIDE SEQUENCE [LARGE SCALE GENOMIC DNA]</scope>
</reference>
<sequence>MAYSSRFEGEFSCEDMIEEELDASSKLLHTKWEEARLIIDNQEKTISVLQMETRKLASIITVVEKENSKGGVTNKGKKGLMKKVISKEDIRGLQGLKIDKENTNKEERLTKISDKMSQHLTQDSELSHEHYVIKGKTDDQARCPPIFEQSTMIWKKKI</sequence>